<dbReference type="InterPro" id="IPR012337">
    <property type="entry name" value="RNaseH-like_sf"/>
</dbReference>
<dbReference type="PANTHER" id="PTHR46889:SF5">
    <property type="entry name" value="INTEGRASE PROTEIN"/>
    <property type="match status" value="1"/>
</dbReference>
<reference evidence="4" key="1">
    <citation type="submission" date="2016-11" db="EMBL/GenBank/DDBJ databases">
        <authorList>
            <person name="Varghese N."/>
            <person name="Submissions S."/>
        </authorList>
    </citation>
    <scope>NUCLEOTIDE SEQUENCE [LARGE SCALE GENOMIC DNA]</scope>
    <source>
        <strain evidence="4">DSM 26899</strain>
    </source>
</reference>
<dbReference type="Gene3D" id="3.30.420.10">
    <property type="entry name" value="Ribonuclease H-like superfamily/Ribonuclease H"/>
    <property type="match status" value="1"/>
</dbReference>
<proteinExistence type="predicted"/>
<dbReference type="STRING" id="1302687.SAMN05444267_102091"/>
<dbReference type="SUPFAM" id="SSF53098">
    <property type="entry name" value="Ribonuclease H-like"/>
    <property type="match status" value="1"/>
</dbReference>
<evidence type="ECO:0000259" key="2">
    <source>
        <dbReference type="PROSITE" id="PS50994"/>
    </source>
</evidence>
<dbReference type="GO" id="GO:0003676">
    <property type="term" value="F:nucleic acid binding"/>
    <property type="evidence" value="ECO:0007669"/>
    <property type="project" value="InterPro"/>
</dbReference>
<evidence type="ECO:0000256" key="1">
    <source>
        <dbReference type="SAM" id="MobiDB-lite"/>
    </source>
</evidence>
<feature type="region of interest" description="Disordered" evidence="1">
    <location>
        <begin position="217"/>
        <end position="238"/>
    </location>
</feature>
<dbReference type="PROSITE" id="PS50994">
    <property type="entry name" value="INTEGRASE"/>
    <property type="match status" value="1"/>
</dbReference>
<feature type="compositionally biased region" description="Basic and acidic residues" evidence="1">
    <location>
        <begin position="224"/>
        <end position="238"/>
    </location>
</feature>
<sequence>MELPRLGTRKLYYLLKECFEKEDIKIGRDALFQYLKREDLLIYPKKKYTKTTFSKHWLRKHPNLLKDIKAQRPEQVFVSDITYLKTRRLVCYLSLVTDAYSRKIMGFSVSENMNSENVAKALKMALKNIITHNFLIHHSDRGLQYCSGYYQKILNQHQIQPSMTDGHDCYQNALAERINGILKQEFLFNKAKNKEDLNQLVKESIYLYNNKRPHLSLKMQTPEQVHKKSEEKYSSGFN</sequence>
<dbReference type="AlphaFoldDB" id="A0A1M7BU03"/>
<evidence type="ECO:0000313" key="4">
    <source>
        <dbReference type="Proteomes" id="UP000184364"/>
    </source>
</evidence>
<dbReference type="InterPro" id="IPR048020">
    <property type="entry name" value="Transpos_IS3"/>
</dbReference>
<dbReference type="InterPro" id="IPR050900">
    <property type="entry name" value="Transposase_IS3/IS150/IS904"/>
</dbReference>
<protein>
    <submittedName>
        <fullName evidence="3">Transposase InsO and inactivated derivatives</fullName>
    </submittedName>
</protein>
<gene>
    <name evidence="3" type="ORF">SAMN05444267_102091</name>
</gene>
<organism evidence="3 4">
    <name type="scientific">Chryseobacterium polytrichastri</name>
    <dbReference type="NCBI Taxonomy" id="1302687"/>
    <lineage>
        <taxon>Bacteria</taxon>
        <taxon>Pseudomonadati</taxon>
        <taxon>Bacteroidota</taxon>
        <taxon>Flavobacteriia</taxon>
        <taxon>Flavobacteriales</taxon>
        <taxon>Weeksellaceae</taxon>
        <taxon>Chryseobacterium group</taxon>
        <taxon>Chryseobacterium</taxon>
    </lineage>
</organism>
<evidence type="ECO:0000313" key="3">
    <source>
        <dbReference type="EMBL" id="SHL58427.1"/>
    </source>
</evidence>
<dbReference type="PANTHER" id="PTHR46889">
    <property type="entry name" value="TRANSPOSASE INSF FOR INSERTION SEQUENCE IS3B-RELATED"/>
    <property type="match status" value="1"/>
</dbReference>
<feature type="domain" description="Integrase catalytic" evidence="2">
    <location>
        <begin position="69"/>
        <end position="230"/>
    </location>
</feature>
<dbReference type="InterPro" id="IPR001584">
    <property type="entry name" value="Integrase_cat-core"/>
</dbReference>
<dbReference type="EMBL" id="FRAV01000020">
    <property type="protein sequence ID" value="SHL58427.1"/>
    <property type="molecule type" value="Genomic_DNA"/>
</dbReference>
<name>A0A1M7BU03_9FLAO</name>
<dbReference type="GO" id="GO:0015074">
    <property type="term" value="P:DNA integration"/>
    <property type="evidence" value="ECO:0007669"/>
    <property type="project" value="InterPro"/>
</dbReference>
<accession>A0A1M7BU03</accession>
<dbReference type="InterPro" id="IPR036397">
    <property type="entry name" value="RNaseH_sf"/>
</dbReference>
<dbReference type="NCBIfam" id="NF033516">
    <property type="entry name" value="transpos_IS3"/>
    <property type="match status" value="1"/>
</dbReference>
<dbReference type="Pfam" id="PF00665">
    <property type="entry name" value="rve"/>
    <property type="match status" value="1"/>
</dbReference>
<keyword evidence="4" id="KW-1185">Reference proteome</keyword>
<dbReference type="Proteomes" id="UP000184364">
    <property type="component" value="Unassembled WGS sequence"/>
</dbReference>